<sequence>MGGQKEQEYRNLAGGKVGDQTTSSLWRVHWAQPKFFNDNLLIDALLKHILSLMPYGMTDFGEVMDVVHQLDGSDEEAWVDAWARLASRLQDRAEAADRSSKRVTASSAYLRASTYWRCALLYFSDFGDKRMREYAVASASCYERYIKLSGYPGERIDIPYEHGFLPGYFYRSPHASAKAPLLIVTPGRDTWAEDTRWVCEGALQRGIHCLTYDGPGQGLALRLNNLTFRPDWERVVSPLIDFALEKYSEIDASNVALMGLSFGGYLVPRVAAFDKRIKLCITDPGNISWGRQIVAQLERFSDYSLDEIPEQMRNLVRDYAWKHGVPSTINDVVHALHRYDNSAILDKVTCETLVLDGTGEVFRGAKPFYDALQGPKEYLLFDETTTAQSHCQIGGYATASEYIFDRIAERLGCA</sequence>
<organism evidence="2 3">
    <name type="scientific">Bordetella genomosp. 1</name>
    <dbReference type="NCBI Taxonomy" id="1395607"/>
    <lineage>
        <taxon>Bacteria</taxon>
        <taxon>Pseudomonadati</taxon>
        <taxon>Pseudomonadota</taxon>
        <taxon>Betaproteobacteria</taxon>
        <taxon>Burkholderiales</taxon>
        <taxon>Alcaligenaceae</taxon>
        <taxon>Bordetella</taxon>
    </lineage>
</organism>
<dbReference type="PANTHER" id="PTHR22946">
    <property type="entry name" value="DIENELACTONE HYDROLASE DOMAIN-CONTAINING PROTEIN-RELATED"/>
    <property type="match status" value="1"/>
</dbReference>
<gene>
    <name evidence="2" type="ORF">CEG14_20425</name>
</gene>
<dbReference type="OrthoDB" id="9812921at2"/>
<dbReference type="InterPro" id="IPR050261">
    <property type="entry name" value="FrsA_esterase"/>
</dbReference>
<dbReference type="EMBL" id="NEVL01000004">
    <property type="protein sequence ID" value="OZI33208.1"/>
    <property type="molecule type" value="Genomic_DNA"/>
</dbReference>
<name>A0A261S761_9BORD</name>
<dbReference type="GO" id="GO:0016787">
    <property type="term" value="F:hydrolase activity"/>
    <property type="evidence" value="ECO:0007669"/>
    <property type="project" value="UniProtKB-KW"/>
</dbReference>
<dbReference type="Gene3D" id="3.40.50.1820">
    <property type="entry name" value="alpha/beta hydrolase"/>
    <property type="match status" value="1"/>
</dbReference>
<reference evidence="2 3" key="1">
    <citation type="submission" date="2017-05" db="EMBL/GenBank/DDBJ databases">
        <title>Complete and WGS of Bordetella genogroups.</title>
        <authorList>
            <person name="Spilker T."/>
            <person name="LiPuma J."/>
        </authorList>
    </citation>
    <scope>NUCLEOTIDE SEQUENCE [LARGE SCALE GENOMIC DNA]</scope>
    <source>
        <strain evidence="2 3">AU17610</strain>
    </source>
</reference>
<dbReference type="Proteomes" id="UP000217005">
    <property type="component" value="Unassembled WGS sequence"/>
</dbReference>
<protein>
    <submittedName>
        <fullName evidence="2">Alpha/beta hydrolase</fullName>
    </submittedName>
</protein>
<evidence type="ECO:0000256" key="1">
    <source>
        <dbReference type="ARBA" id="ARBA00022801"/>
    </source>
</evidence>
<proteinExistence type="predicted"/>
<dbReference type="InterPro" id="IPR029058">
    <property type="entry name" value="AB_hydrolase_fold"/>
</dbReference>
<accession>A0A261S761</accession>
<evidence type="ECO:0000313" key="2">
    <source>
        <dbReference type="EMBL" id="OZI33208.1"/>
    </source>
</evidence>
<dbReference type="SUPFAM" id="SSF53474">
    <property type="entry name" value="alpha/beta-Hydrolases"/>
    <property type="match status" value="1"/>
</dbReference>
<dbReference type="Pfam" id="PF06500">
    <property type="entry name" value="FrsA-like"/>
    <property type="match status" value="1"/>
</dbReference>
<dbReference type="Gene3D" id="1.20.1440.110">
    <property type="entry name" value="acylaminoacyl peptidase"/>
    <property type="match status" value="1"/>
</dbReference>
<comment type="caution">
    <text evidence="2">The sequence shown here is derived from an EMBL/GenBank/DDBJ whole genome shotgun (WGS) entry which is preliminary data.</text>
</comment>
<dbReference type="RefSeq" id="WP_094828203.1">
    <property type="nucleotide sequence ID" value="NZ_NEVL01000004.1"/>
</dbReference>
<dbReference type="InterPro" id="IPR010520">
    <property type="entry name" value="FrsA-like"/>
</dbReference>
<dbReference type="PANTHER" id="PTHR22946:SF12">
    <property type="entry name" value="CONIDIAL PIGMENT BIOSYNTHESIS PROTEIN AYG1 (AFU_ORTHOLOGUE AFUA_2G17550)"/>
    <property type="match status" value="1"/>
</dbReference>
<dbReference type="AlphaFoldDB" id="A0A261S761"/>
<evidence type="ECO:0000313" key="3">
    <source>
        <dbReference type="Proteomes" id="UP000217005"/>
    </source>
</evidence>
<keyword evidence="1 2" id="KW-0378">Hydrolase</keyword>